<feature type="transmembrane region" description="Helical" evidence="25">
    <location>
        <begin position="411"/>
        <end position="430"/>
    </location>
</feature>
<dbReference type="InterPro" id="IPR036259">
    <property type="entry name" value="MFS_trans_sf"/>
</dbReference>
<comment type="catalytic activity">
    <reaction evidence="17">
        <text>L-arginyl-glycine(out) = L-arginyl-glycine(in)</text>
        <dbReference type="Rhea" id="RHEA:79391"/>
        <dbReference type="ChEBI" id="CHEBI:229955"/>
    </reaction>
</comment>
<evidence type="ECO:0000259" key="26">
    <source>
        <dbReference type="PROSITE" id="PS50850"/>
    </source>
</evidence>
<comment type="catalytic activity">
    <reaction evidence="12">
        <text>L-lysyl-L-alpha-amino acid(out) = L-lysyl-L-alpha-amino acid(in)</text>
        <dbReference type="Rhea" id="RHEA:79387"/>
        <dbReference type="ChEBI" id="CHEBI:229965"/>
    </reaction>
</comment>
<evidence type="ECO:0000256" key="3">
    <source>
        <dbReference type="ARBA" id="ARBA00022448"/>
    </source>
</evidence>
<organism evidence="27 28">
    <name type="scientific">Basidiobolus meristosporus CBS 931.73</name>
    <dbReference type="NCBI Taxonomy" id="1314790"/>
    <lineage>
        <taxon>Eukaryota</taxon>
        <taxon>Fungi</taxon>
        <taxon>Fungi incertae sedis</taxon>
        <taxon>Zoopagomycota</taxon>
        <taxon>Entomophthoromycotina</taxon>
        <taxon>Basidiobolomycetes</taxon>
        <taxon>Basidiobolales</taxon>
        <taxon>Basidiobolaceae</taxon>
        <taxon>Basidiobolus</taxon>
    </lineage>
</organism>
<keyword evidence="5 25" id="KW-1133">Transmembrane helix</keyword>
<keyword evidence="7" id="KW-0458">Lysosome</keyword>
<evidence type="ECO:0000256" key="5">
    <source>
        <dbReference type="ARBA" id="ARBA00022989"/>
    </source>
</evidence>
<accession>A0A1Y1WXR4</accession>
<evidence type="ECO:0000256" key="4">
    <source>
        <dbReference type="ARBA" id="ARBA00022692"/>
    </source>
</evidence>
<dbReference type="OrthoDB" id="424834at2759"/>
<keyword evidence="6 25" id="KW-0472">Membrane</keyword>
<comment type="function">
    <text evidence="23">Lysosomal dipeptide uniporter that selectively exports lysine, arginine or histidine-containing dipeptides with a net positive charge from the lysosome lumen into the cytosol. Could play a role in a specific type of protein O-glycosylation indirectly regulating macrophages migration and tissue invasion. Also essential for liver homeostasis.</text>
</comment>
<evidence type="ECO:0000256" key="23">
    <source>
        <dbReference type="ARBA" id="ARBA00045709"/>
    </source>
</evidence>
<comment type="catalytic activity">
    <reaction evidence="15">
        <text>L-arginyl-L-alpha-amino acid(out) = L-arginyl-L-alpha-amino acid(in)</text>
        <dbReference type="Rhea" id="RHEA:79371"/>
        <dbReference type="ChEBI" id="CHEBI:84315"/>
    </reaction>
</comment>
<evidence type="ECO:0000313" key="27">
    <source>
        <dbReference type="EMBL" id="ORX78340.1"/>
    </source>
</evidence>
<feature type="transmembrane region" description="Helical" evidence="25">
    <location>
        <begin position="377"/>
        <end position="399"/>
    </location>
</feature>
<dbReference type="GO" id="GO:0022857">
    <property type="term" value="F:transmembrane transporter activity"/>
    <property type="evidence" value="ECO:0007669"/>
    <property type="project" value="InterPro"/>
</dbReference>
<feature type="transmembrane region" description="Helical" evidence="25">
    <location>
        <begin position="128"/>
        <end position="151"/>
    </location>
</feature>
<evidence type="ECO:0000256" key="24">
    <source>
        <dbReference type="ARBA" id="ARBA00046376"/>
    </source>
</evidence>
<dbReference type="SUPFAM" id="SSF103473">
    <property type="entry name" value="MFS general substrate transporter"/>
    <property type="match status" value="1"/>
</dbReference>
<keyword evidence="28" id="KW-1185">Reference proteome</keyword>
<dbReference type="PANTHER" id="PTHR23512">
    <property type="entry name" value="MAJOR FACILITATOR SUPERFAMILY DOMAIN-CONTAINING PROTEIN 1"/>
    <property type="match status" value="1"/>
</dbReference>
<evidence type="ECO:0000256" key="10">
    <source>
        <dbReference type="ARBA" id="ARBA00044881"/>
    </source>
</evidence>
<feature type="transmembrane region" description="Helical" evidence="25">
    <location>
        <begin position="254"/>
        <end position="272"/>
    </location>
</feature>
<evidence type="ECO:0000256" key="15">
    <source>
        <dbReference type="ARBA" id="ARBA00044899"/>
    </source>
</evidence>
<name>A0A1Y1WXR4_9FUNG</name>
<feature type="transmembrane region" description="Helical" evidence="25">
    <location>
        <begin position="31"/>
        <end position="50"/>
    </location>
</feature>
<dbReference type="AlphaFoldDB" id="A0A1Y1WXR4"/>
<dbReference type="PROSITE" id="PS00216">
    <property type="entry name" value="SUGAR_TRANSPORT_1"/>
    <property type="match status" value="1"/>
</dbReference>
<proteinExistence type="inferred from homology"/>
<keyword evidence="3" id="KW-0813">Transport</keyword>
<feature type="transmembrane region" description="Helical" evidence="25">
    <location>
        <begin position="196"/>
        <end position="218"/>
    </location>
</feature>
<reference evidence="27 28" key="1">
    <citation type="submission" date="2016-07" db="EMBL/GenBank/DDBJ databases">
        <title>Pervasive Adenine N6-methylation of Active Genes in Fungi.</title>
        <authorList>
            <consortium name="DOE Joint Genome Institute"/>
            <person name="Mondo S.J."/>
            <person name="Dannebaum R.O."/>
            <person name="Kuo R.C."/>
            <person name="Labutti K."/>
            <person name="Haridas S."/>
            <person name="Kuo A."/>
            <person name="Salamov A."/>
            <person name="Ahrendt S.R."/>
            <person name="Lipzen A."/>
            <person name="Sullivan W."/>
            <person name="Andreopoulos W.B."/>
            <person name="Clum A."/>
            <person name="Lindquist E."/>
            <person name="Daum C."/>
            <person name="Ramamoorthy G.K."/>
            <person name="Gryganskyi A."/>
            <person name="Culley D."/>
            <person name="Magnuson J.K."/>
            <person name="James T.Y."/>
            <person name="O'Malley M.A."/>
            <person name="Stajich J.E."/>
            <person name="Spatafora J.W."/>
            <person name="Visel A."/>
            <person name="Grigoriev I.V."/>
        </authorList>
    </citation>
    <scope>NUCLEOTIDE SEQUENCE [LARGE SCALE GENOMIC DNA]</scope>
    <source>
        <strain evidence="27 28">CBS 931.73</strain>
    </source>
</reference>
<dbReference type="STRING" id="1314790.A0A1Y1WXR4"/>
<comment type="catalytic activity">
    <reaction evidence="11">
        <text>L-alpha-aminoacyl-L-histidine(out) = L-alpha-aminoacyl-L-histidine(in)</text>
        <dbReference type="Rhea" id="RHEA:79375"/>
        <dbReference type="ChEBI" id="CHEBI:229967"/>
    </reaction>
</comment>
<evidence type="ECO:0000256" key="22">
    <source>
        <dbReference type="ARBA" id="ARBA00045018"/>
    </source>
</evidence>
<dbReference type="InterPro" id="IPR020846">
    <property type="entry name" value="MFS_dom"/>
</dbReference>
<evidence type="ECO:0000256" key="7">
    <source>
        <dbReference type="ARBA" id="ARBA00023228"/>
    </source>
</evidence>
<gene>
    <name evidence="27" type="ORF">K493DRAFT_321234</name>
</gene>
<feature type="domain" description="Major facilitator superfamily (MFS) profile" evidence="26">
    <location>
        <begin position="25"/>
        <end position="432"/>
    </location>
</feature>
<evidence type="ECO:0000256" key="17">
    <source>
        <dbReference type="ARBA" id="ARBA00044903"/>
    </source>
</evidence>
<dbReference type="InterPro" id="IPR011701">
    <property type="entry name" value="MFS"/>
</dbReference>
<dbReference type="InterPro" id="IPR005829">
    <property type="entry name" value="Sugar_transporter_CS"/>
</dbReference>
<dbReference type="GO" id="GO:0016020">
    <property type="term" value="C:membrane"/>
    <property type="evidence" value="ECO:0007669"/>
    <property type="project" value="InterPro"/>
</dbReference>
<feature type="transmembrane region" description="Helical" evidence="25">
    <location>
        <begin position="70"/>
        <end position="92"/>
    </location>
</feature>
<comment type="similarity">
    <text evidence="2">Belongs to the major facilitator superfamily.</text>
</comment>
<comment type="catalytic activity">
    <reaction evidence="16">
        <text>L-lysyl-L-lysine(out) = L-lysyl-L-lysine(in)</text>
        <dbReference type="Rhea" id="RHEA:79403"/>
        <dbReference type="ChEBI" id="CHEBI:229956"/>
    </reaction>
</comment>
<evidence type="ECO:0000256" key="11">
    <source>
        <dbReference type="ARBA" id="ARBA00044884"/>
    </source>
</evidence>
<comment type="catalytic activity">
    <reaction evidence="20">
        <text>L-lysyl-glycine(out) = L-lysyl-glycine(in)</text>
        <dbReference type="Rhea" id="RHEA:79407"/>
        <dbReference type="ChEBI" id="CHEBI:191202"/>
    </reaction>
</comment>
<feature type="transmembrane region" description="Helical" evidence="25">
    <location>
        <begin position="344"/>
        <end position="365"/>
    </location>
</feature>
<evidence type="ECO:0000256" key="12">
    <source>
        <dbReference type="ARBA" id="ARBA00044891"/>
    </source>
</evidence>
<evidence type="ECO:0000256" key="9">
    <source>
        <dbReference type="ARBA" id="ARBA00044878"/>
    </source>
</evidence>
<comment type="caution">
    <text evidence="27">The sequence shown here is derived from an EMBL/GenBank/DDBJ whole genome shotgun (WGS) entry which is preliminary data.</text>
</comment>
<comment type="catalytic activity">
    <reaction evidence="14">
        <text>L-aspartyl-L-lysine(out) = L-aspartyl-L-lysine(in)</text>
        <dbReference type="Rhea" id="RHEA:79411"/>
        <dbReference type="ChEBI" id="CHEBI:229953"/>
    </reaction>
</comment>
<comment type="catalytic activity">
    <reaction evidence="19">
        <text>L-alanyl-L-lysine(out) = L-alanyl-L-lysine(in)</text>
        <dbReference type="Rhea" id="RHEA:79415"/>
        <dbReference type="ChEBI" id="CHEBI:192470"/>
    </reaction>
</comment>
<comment type="subcellular location">
    <subcellularLocation>
        <location evidence="1">Lysosome membrane</location>
        <topology evidence="1">Multi-pass membrane protein</topology>
    </subcellularLocation>
</comment>
<evidence type="ECO:0000256" key="21">
    <source>
        <dbReference type="ARBA" id="ARBA00044985"/>
    </source>
</evidence>
<evidence type="ECO:0000256" key="18">
    <source>
        <dbReference type="ARBA" id="ARBA00044912"/>
    </source>
</evidence>
<comment type="catalytic activity">
    <reaction evidence="9">
        <text>L-histidyl-glycine(out) = L-histidyl-glycine(in)</text>
        <dbReference type="Rhea" id="RHEA:79395"/>
        <dbReference type="ChEBI" id="CHEBI:229957"/>
    </reaction>
</comment>
<feature type="transmembrane region" description="Helical" evidence="25">
    <location>
        <begin position="163"/>
        <end position="184"/>
    </location>
</feature>
<evidence type="ECO:0000256" key="14">
    <source>
        <dbReference type="ARBA" id="ARBA00044898"/>
    </source>
</evidence>
<evidence type="ECO:0000256" key="20">
    <source>
        <dbReference type="ARBA" id="ARBA00044924"/>
    </source>
</evidence>
<comment type="catalytic activity">
    <reaction evidence="10">
        <text>L-alpha-aminoacyl-L-arginine(out) = L-alpha-aminoacyl-L-arginine(in)</text>
        <dbReference type="Rhea" id="RHEA:79367"/>
        <dbReference type="ChEBI" id="CHEBI:229968"/>
    </reaction>
</comment>
<dbReference type="PANTHER" id="PTHR23512:SF3">
    <property type="entry name" value="MAJOR FACILITATOR SUPERFAMILY DOMAIN-CONTAINING PROTEIN 1"/>
    <property type="match status" value="1"/>
</dbReference>
<evidence type="ECO:0000256" key="6">
    <source>
        <dbReference type="ARBA" id="ARBA00023136"/>
    </source>
</evidence>
<dbReference type="InParanoid" id="A0A1Y1WXR4"/>
<sequence>MSSKARLSTELDSQEVITPIDKATVLGSGRFRWLILLFSSFLIFGSYYCGDTPGIISVQLREHLEESIDIWNYQLGVLYSIASLPNIFFPFFGGVLLDRLGRRLNLITFASSVCIGQALFAIGVSVKAFWLMCIGRFLLGIGNGCLSVIQAKITAQWFRSSRLAFALAVNITIGKVGSAIADAATAGLERHTGLDFTNWFGFILCLVSFACAMGLVILDTDERRVKEGVLVLDGNQSSEERLKLKEVLALGSRFWLLLVYAVLLYGAITFGWTSSTFLQSKWYPGNAVKAGAVTSIINWISAFGTPVFGFLLDQTRQHVASAFIGAVLICIAHLILGLSTLTPYVGYVILGIAYSFFTAAVWPLVPFVVEEVHLGTAFGFSSSAYFFSATVFPLINAKIISKNQDYRNLEIFFSVIAILGALDCLLLGWVKRNHERKLVDGKEAEQEA</sequence>
<evidence type="ECO:0000256" key="1">
    <source>
        <dbReference type="ARBA" id="ARBA00004155"/>
    </source>
</evidence>
<evidence type="ECO:0000256" key="25">
    <source>
        <dbReference type="SAM" id="Phobius"/>
    </source>
</evidence>
<feature type="transmembrane region" description="Helical" evidence="25">
    <location>
        <begin position="104"/>
        <end position="122"/>
    </location>
</feature>
<dbReference type="Gene3D" id="1.20.1250.20">
    <property type="entry name" value="MFS general substrate transporter like domains"/>
    <property type="match status" value="2"/>
</dbReference>
<comment type="subunit">
    <text evidence="24">Homodimer. Interacts with lysosomal protein GLMP (via lumenal domain); the interaction starts while both proteins are still in the endoplasmic reticulum and is required for stabilization of MFSD1 in lysosomes but has no direct effect on its targeting to lysosomes or transporter activity.</text>
</comment>
<feature type="transmembrane region" description="Helical" evidence="25">
    <location>
        <begin position="292"/>
        <end position="312"/>
    </location>
</feature>
<dbReference type="PROSITE" id="PS50850">
    <property type="entry name" value="MFS"/>
    <property type="match status" value="1"/>
</dbReference>
<evidence type="ECO:0000256" key="16">
    <source>
        <dbReference type="ARBA" id="ARBA00044900"/>
    </source>
</evidence>
<dbReference type="Proteomes" id="UP000193498">
    <property type="component" value="Unassembled WGS sequence"/>
</dbReference>
<dbReference type="Pfam" id="PF07690">
    <property type="entry name" value="MFS_1"/>
    <property type="match status" value="1"/>
</dbReference>
<evidence type="ECO:0000313" key="28">
    <source>
        <dbReference type="Proteomes" id="UP000193498"/>
    </source>
</evidence>
<keyword evidence="4 25" id="KW-0812">Transmembrane</keyword>
<evidence type="ECO:0000256" key="13">
    <source>
        <dbReference type="ARBA" id="ARBA00044893"/>
    </source>
</evidence>
<protein>
    <recommendedName>
        <fullName evidence="21">Lysosomal dipeptide transporter MFSD1</fullName>
    </recommendedName>
    <alternativeName>
        <fullName evidence="22">Major facilitator superfamily domain-containing protein 1</fullName>
    </alternativeName>
</protein>
<evidence type="ECO:0000256" key="19">
    <source>
        <dbReference type="ARBA" id="ARBA00044919"/>
    </source>
</evidence>
<comment type="catalytic activity">
    <reaction evidence="18">
        <text>L-histidyl-L-alpha-amino acid(out) = L-histidyl-L-alpha-amino acid(in)</text>
        <dbReference type="Rhea" id="RHEA:79379"/>
        <dbReference type="ChEBI" id="CHEBI:229964"/>
    </reaction>
</comment>
<evidence type="ECO:0000256" key="8">
    <source>
        <dbReference type="ARBA" id="ARBA00044876"/>
    </source>
</evidence>
<comment type="catalytic activity">
    <reaction evidence="13">
        <text>L-alpha-aminoacyl-L-lysine(out) = L-alpha-aminoacyl-L-lysine(in)</text>
        <dbReference type="Rhea" id="RHEA:79383"/>
        <dbReference type="ChEBI" id="CHEBI:229966"/>
    </reaction>
</comment>
<dbReference type="EMBL" id="MCFE01000832">
    <property type="protein sequence ID" value="ORX78340.1"/>
    <property type="molecule type" value="Genomic_DNA"/>
</dbReference>
<comment type="catalytic activity">
    <reaction evidence="8">
        <text>L-lysyl-L-alanine(out) = L-lysyl-L-alanine(in)</text>
        <dbReference type="Rhea" id="RHEA:79399"/>
        <dbReference type="ChEBI" id="CHEBI:229954"/>
    </reaction>
</comment>
<evidence type="ECO:0000256" key="2">
    <source>
        <dbReference type="ARBA" id="ARBA00008335"/>
    </source>
</evidence>
<dbReference type="InterPro" id="IPR052187">
    <property type="entry name" value="MFSD1"/>
</dbReference>
<feature type="transmembrane region" description="Helical" evidence="25">
    <location>
        <begin position="319"/>
        <end position="338"/>
    </location>
</feature>